<keyword evidence="4" id="KW-0479">Metal-binding</keyword>
<dbReference type="MEROPS" id="M24.007"/>
<dbReference type="Gene3D" id="3.40.350.10">
    <property type="entry name" value="Creatinase/prolidase N-terminal domain"/>
    <property type="match status" value="1"/>
</dbReference>
<evidence type="ECO:0000256" key="9">
    <source>
        <dbReference type="ARBA" id="ARBA00043990"/>
    </source>
</evidence>
<evidence type="ECO:0000256" key="14">
    <source>
        <dbReference type="ARBA" id="ARBA00044351"/>
    </source>
</evidence>
<evidence type="ECO:0000256" key="12">
    <source>
        <dbReference type="ARBA" id="ARBA00044252"/>
    </source>
</evidence>
<dbReference type="GO" id="GO:0006508">
    <property type="term" value="P:proteolysis"/>
    <property type="evidence" value="ECO:0007669"/>
    <property type="project" value="UniProtKB-KW"/>
</dbReference>
<evidence type="ECO:0000256" key="10">
    <source>
        <dbReference type="ARBA" id="ARBA00044051"/>
    </source>
</evidence>
<dbReference type="GO" id="GO:0102009">
    <property type="term" value="F:proline dipeptidase activity"/>
    <property type="evidence" value="ECO:0007669"/>
    <property type="project" value="UniProtKB-EC"/>
</dbReference>
<evidence type="ECO:0000256" key="3">
    <source>
        <dbReference type="ARBA" id="ARBA00022670"/>
    </source>
</evidence>
<evidence type="ECO:0000256" key="1">
    <source>
        <dbReference type="ARBA" id="ARBA00001936"/>
    </source>
</evidence>
<sequence>MMTDEWAIRIGVTDQADRQNMSYGAAARKDPVYQLGNKCLAIPMELHRKNRQRLCARLREQWSKLVADKQAPVHDLKGVFVLLQGGTDTYRGDSDATTAFRQESFFHWAFGGLEPDWFGAIEVQTGRSILFTYHLPDDVAVYDGMPDTPGAMAIKYAVEEAHYSEEMTERFQQWETTLILTLRGTNTDSGRYTLEASFPGIEKFLVNNTILHPVIVECRLYKTPEELDVLRYSNRISSAAHRHLMRCVRPGMHEFEAESIFLHYCYFHGGMRHVAYTCIGASGHNCATLHYGHAGSPNERLIQNGDMCLFDMGGEYYCYASDITCSYPVNGRFTDDQKIVYEAVLSASRAVLAALKPGACWVELHRLAERQILNHLLMHGLLRGNLDDMMKARLGAIFMPHGLGHLMGCDVHDVGGYSPDAPPRPEARGLRNLRTARRLEPNFVITVEPGCYFIDRFLDEALASDELKQFLVPQVLNRFRNFGGVRIEDNVVITETGYELLTDVPRTVQEIEEWMAAPPNKDLRFYIKNEVWKLKAPNEMDIVVFDYKSTFGFILRARDGSVFKARTGRCLYNLAFCGRRISHTLKNHCEQESTEITGLVKLRTSRTPQSRRFEPGDTCVPQYLFLFRVCCHAIVEVNTARLSANTIEEASHPRTRSSMLSFQVDLVSRLDLHLNCDMFQIIVFYRPGPGEFSRGDLFDVAENYPTLPVYQLPPGQQPASTEANKLNRVGNCLVLGLETLELNSPMLNDTGRHGSSTKPLALVHRSYRVHRVIAKFHEPTDHAIASNAWLYPPRFLNSGDRN</sequence>
<reference key="2">
    <citation type="submission" date="2011-10" db="EMBL/GenBank/DDBJ databases">
        <title>The genome and transcriptome sequence of Clonorchis sinensis provide insights into the carcinogenic liver fluke.</title>
        <authorList>
            <person name="Wang X."/>
            <person name="Huang Y."/>
            <person name="Chen W."/>
            <person name="Liu H."/>
            <person name="Guo L."/>
            <person name="Chen Y."/>
            <person name="Luo F."/>
            <person name="Zhou W."/>
            <person name="Sun J."/>
            <person name="Mao Q."/>
            <person name="Liang P."/>
            <person name="Zhou C."/>
            <person name="Tian Y."/>
            <person name="Men J."/>
            <person name="Lv X."/>
            <person name="Huang L."/>
            <person name="Zhou J."/>
            <person name="Hu Y."/>
            <person name="Li R."/>
            <person name="Zhang F."/>
            <person name="Lei H."/>
            <person name="Li X."/>
            <person name="Hu X."/>
            <person name="Liang C."/>
            <person name="Xu J."/>
            <person name="Wu Z."/>
            <person name="Yu X."/>
        </authorList>
    </citation>
    <scope>NUCLEOTIDE SEQUENCE</scope>
    <source>
        <strain>Henan</strain>
    </source>
</reference>
<feature type="domain" description="Aminopeptidase P N-terminal" evidence="16">
    <location>
        <begin position="42"/>
        <end position="190"/>
    </location>
</feature>
<dbReference type="SUPFAM" id="SSF53092">
    <property type="entry name" value="Creatinase/prolidase N-terminal domain"/>
    <property type="match status" value="1"/>
</dbReference>
<keyword evidence="7" id="KW-0482">Metalloprotease</keyword>
<dbReference type="SUPFAM" id="SSF55920">
    <property type="entry name" value="Creatinase/aminopeptidase"/>
    <property type="match status" value="1"/>
</dbReference>
<dbReference type="GO" id="GO:0030145">
    <property type="term" value="F:manganese ion binding"/>
    <property type="evidence" value="ECO:0007669"/>
    <property type="project" value="InterPro"/>
</dbReference>
<dbReference type="Proteomes" id="UP000008909">
    <property type="component" value="Unassembled WGS sequence"/>
</dbReference>
<evidence type="ECO:0000256" key="5">
    <source>
        <dbReference type="ARBA" id="ARBA00022801"/>
    </source>
</evidence>
<dbReference type="AlphaFoldDB" id="G7YUN1"/>
<evidence type="ECO:0000256" key="15">
    <source>
        <dbReference type="ARBA" id="ARBA00048994"/>
    </source>
</evidence>
<keyword evidence="5" id="KW-0378">Hydrolase</keyword>
<comment type="similarity">
    <text evidence="9">Belongs to the peptidase M24B family. Eukaryotic-type prolidase subfamily.</text>
</comment>
<evidence type="ECO:0000256" key="7">
    <source>
        <dbReference type="ARBA" id="ARBA00023049"/>
    </source>
</evidence>
<comment type="subunit">
    <text evidence="2">Homodimer.</text>
</comment>
<accession>G7YUN1</accession>
<keyword evidence="8" id="KW-0464">Manganese</keyword>
<evidence type="ECO:0000256" key="2">
    <source>
        <dbReference type="ARBA" id="ARBA00011738"/>
    </source>
</evidence>
<comment type="cofactor">
    <cofactor evidence="1">
        <name>Mn(2+)</name>
        <dbReference type="ChEBI" id="CHEBI:29035"/>
    </cofactor>
</comment>
<dbReference type="PANTHER" id="PTHR48480:SF2">
    <property type="entry name" value="PEPTIDASE D"/>
    <property type="match status" value="1"/>
</dbReference>
<evidence type="ECO:0000313" key="17">
    <source>
        <dbReference type="EMBL" id="GAA56661.1"/>
    </source>
</evidence>
<evidence type="ECO:0000256" key="13">
    <source>
        <dbReference type="ARBA" id="ARBA00044284"/>
    </source>
</evidence>
<organism evidence="17 18">
    <name type="scientific">Clonorchis sinensis</name>
    <name type="common">Chinese liver fluke</name>
    <dbReference type="NCBI Taxonomy" id="79923"/>
    <lineage>
        <taxon>Eukaryota</taxon>
        <taxon>Metazoa</taxon>
        <taxon>Spiralia</taxon>
        <taxon>Lophotrochozoa</taxon>
        <taxon>Platyhelminthes</taxon>
        <taxon>Trematoda</taxon>
        <taxon>Digenea</taxon>
        <taxon>Opisthorchiida</taxon>
        <taxon>Opisthorchiata</taxon>
        <taxon>Opisthorchiidae</taxon>
        <taxon>Clonorchis</taxon>
    </lineage>
</organism>
<keyword evidence="3" id="KW-0645">Protease</keyword>
<dbReference type="InterPro" id="IPR052433">
    <property type="entry name" value="X-Pro_dipept-like"/>
</dbReference>
<dbReference type="Pfam" id="PF05195">
    <property type="entry name" value="AMP_N"/>
    <property type="match status" value="1"/>
</dbReference>
<evidence type="ECO:0000256" key="6">
    <source>
        <dbReference type="ARBA" id="ARBA00022997"/>
    </source>
</evidence>
<evidence type="ECO:0000256" key="4">
    <source>
        <dbReference type="ARBA" id="ARBA00022723"/>
    </source>
</evidence>
<dbReference type="GO" id="GO:0070006">
    <property type="term" value="F:metalloaminopeptidase activity"/>
    <property type="evidence" value="ECO:0007669"/>
    <property type="project" value="InterPro"/>
</dbReference>
<dbReference type="Pfam" id="PF00557">
    <property type="entry name" value="Peptidase_M24"/>
    <property type="match status" value="1"/>
</dbReference>
<dbReference type="EMBL" id="DF144330">
    <property type="protein sequence ID" value="GAA56661.1"/>
    <property type="molecule type" value="Genomic_DNA"/>
</dbReference>
<dbReference type="CDD" id="cd01087">
    <property type="entry name" value="Prolidase"/>
    <property type="match status" value="1"/>
</dbReference>
<reference evidence="17" key="1">
    <citation type="journal article" date="2011" name="Genome Biol.">
        <title>The draft genome of the carcinogenic human liver fluke Clonorchis sinensis.</title>
        <authorList>
            <person name="Wang X."/>
            <person name="Chen W."/>
            <person name="Huang Y."/>
            <person name="Sun J."/>
            <person name="Men J."/>
            <person name="Liu H."/>
            <person name="Luo F."/>
            <person name="Guo L."/>
            <person name="Lv X."/>
            <person name="Deng C."/>
            <person name="Zhou C."/>
            <person name="Fan Y."/>
            <person name="Li X."/>
            <person name="Huang L."/>
            <person name="Hu Y."/>
            <person name="Liang C."/>
            <person name="Hu X."/>
            <person name="Xu J."/>
            <person name="Yu X."/>
        </authorList>
    </citation>
    <scope>NUCLEOTIDE SEQUENCE [LARGE SCALE GENOMIC DNA]</scope>
    <source>
        <strain evidence="17">Henan</strain>
    </source>
</reference>
<evidence type="ECO:0000256" key="11">
    <source>
        <dbReference type="ARBA" id="ARBA00044141"/>
    </source>
</evidence>
<evidence type="ECO:0000259" key="16">
    <source>
        <dbReference type="SMART" id="SM01011"/>
    </source>
</evidence>
<protein>
    <recommendedName>
        <fullName evidence="11">Xaa-Pro dipeptidase</fullName>
        <ecNumber evidence="10">3.4.13.9</ecNumber>
    </recommendedName>
    <alternativeName>
        <fullName evidence="14">Imidodipeptidase</fullName>
    </alternativeName>
    <alternativeName>
        <fullName evidence="12">Peptidase D</fullName>
    </alternativeName>
    <alternativeName>
        <fullName evidence="13">Proline dipeptidase</fullName>
    </alternativeName>
</protein>
<keyword evidence="18" id="KW-1185">Reference proteome</keyword>
<name>G7YUN1_CLOSI</name>
<dbReference type="InterPro" id="IPR007865">
    <property type="entry name" value="Aminopep_P_N"/>
</dbReference>
<dbReference type="InterPro" id="IPR029149">
    <property type="entry name" value="Creatin/AminoP/Spt16_N"/>
</dbReference>
<gene>
    <name evidence="17" type="ORF">CLF_111330</name>
</gene>
<dbReference type="InterPro" id="IPR000994">
    <property type="entry name" value="Pept_M24"/>
</dbReference>
<comment type="catalytic activity">
    <reaction evidence="15">
        <text>Xaa-L-Pro dipeptide + H2O = an L-alpha-amino acid + L-proline</text>
        <dbReference type="Rhea" id="RHEA:76407"/>
        <dbReference type="ChEBI" id="CHEBI:15377"/>
        <dbReference type="ChEBI" id="CHEBI:59869"/>
        <dbReference type="ChEBI" id="CHEBI:60039"/>
        <dbReference type="ChEBI" id="CHEBI:195196"/>
        <dbReference type="EC" id="3.4.13.9"/>
    </reaction>
</comment>
<dbReference type="InterPro" id="IPR036005">
    <property type="entry name" value="Creatinase/aminopeptidase-like"/>
</dbReference>
<evidence type="ECO:0000313" key="18">
    <source>
        <dbReference type="Proteomes" id="UP000008909"/>
    </source>
</evidence>
<dbReference type="FunFam" id="3.90.230.10:FF:000002">
    <property type="entry name" value="Xaa-Pro aminopeptidase 3"/>
    <property type="match status" value="1"/>
</dbReference>
<evidence type="ECO:0000256" key="8">
    <source>
        <dbReference type="ARBA" id="ARBA00023211"/>
    </source>
</evidence>
<dbReference type="SMART" id="SM01011">
    <property type="entry name" value="AMP_N"/>
    <property type="match status" value="1"/>
</dbReference>
<dbReference type="PANTHER" id="PTHR48480">
    <property type="match status" value="1"/>
</dbReference>
<dbReference type="Gene3D" id="3.90.230.10">
    <property type="entry name" value="Creatinase/methionine aminopeptidase superfamily"/>
    <property type="match status" value="1"/>
</dbReference>
<proteinExistence type="inferred from homology"/>
<keyword evidence="6" id="KW-0224">Dipeptidase</keyword>
<dbReference type="EC" id="3.4.13.9" evidence="10"/>